<accession>A0A562MBI2</accession>
<dbReference type="Pfam" id="PF14355">
    <property type="entry name" value="Abi_C"/>
    <property type="match status" value="1"/>
</dbReference>
<proteinExistence type="predicted"/>
<dbReference type="Proteomes" id="UP000317122">
    <property type="component" value="Unassembled WGS sequence"/>
</dbReference>
<gene>
    <name evidence="2" type="ORF">IQ26_07539</name>
</gene>
<dbReference type="AlphaFoldDB" id="A0A562MBI2"/>
<comment type="caution">
    <text evidence="2">The sequence shown here is derived from an EMBL/GenBank/DDBJ whole genome shotgun (WGS) entry which is preliminary data.</text>
</comment>
<keyword evidence="3" id="KW-1185">Reference proteome</keyword>
<evidence type="ECO:0000259" key="1">
    <source>
        <dbReference type="Pfam" id="PF14355"/>
    </source>
</evidence>
<name>A0A562MBI2_9HYPH</name>
<dbReference type="EMBL" id="VLKT01000108">
    <property type="protein sequence ID" value="TWI17295.1"/>
    <property type="molecule type" value="Genomic_DNA"/>
</dbReference>
<protein>
    <submittedName>
        <fullName evidence="2">Abortive infection Abi-like protein</fullName>
    </submittedName>
</protein>
<feature type="domain" description="Abortive infection protein-like C-terminal" evidence="1">
    <location>
        <begin position="51"/>
        <end position="130"/>
    </location>
</feature>
<evidence type="ECO:0000313" key="3">
    <source>
        <dbReference type="Proteomes" id="UP000317122"/>
    </source>
</evidence>
<reference evidence="2 3" key="1">
    <citation type="journal article" date="2015" name="Stand. Genomic Sci.">
        <title>Genomic Encyclopedia of Bacterial and Archaeal Type Strains, Phase III: the genomes of soil and plant-associated and newly described type strains.</title>
        <authorList>
            <person name="Whitman W.B."/>
            <person name="Woyke T."/>
            <person name="Klenk H.P."/>
            <person name="Zhou Y."/>
            <person name="Lilburn T.G."/>
            <person name="Beck B.J."/>
            <person name="De Vos P."/>
            <person name="Vandamme P."/>
            <person name="Eisen J.A."/>
            <person name="Garrity G."/>
            <person name="Hugenholtz P."/>
            <person name="Kyrpides N.C."/>
        </authorList>
    </citation>
    <scope>NUCLEOTIDE SEQUENCE [LARGE SCALE GENOMIC DNA]</scope>
    <source>
        <strain evidence="2 3">CGMCC 1.2546</strain>
    </source>
</reference>
<evidence type="ECO:0000313" key="2">
    <source>
        <dbReference type="EMBL" id="TWI17295.1"/>
    </source>
</evidence>
<dbReference type="InterPro" id="IPR026001">
    <property type="entry name" value="Abi-like_C"/>
</dbReference>
<dbReference type="RefSeq" id="WP_208760308.1">
    <property type="nucleotide sequence ID" value="NZ_BSPF01000012.1"/>
</dbReference>
<sequence length="188" mass="20365">MQAEIARALPNANDDPEDAVKAACSLIEAACRSILIELRLSLPAKKDIDGLIRAIQELLDLSLGRTDLPAEVEQDTLKILSGLTSVAKGIGALRTHGGDAHSRETGYRRIDPRIARLAINAASSPALFLIETWERKEHRALPPNMRGLHDHSGHRPWTPQMPAFGERNRIVKAGSGSIRIGVFCATGA</sequence>
<organism evidence="2 3">
    <name type="scientific">Mesorhizobium tianshanense</name>
    <dbReference type="NCBI Taxonomy" id="39844"/>
    <lineage>
        <taxon>Bacteria</taxon>
        <taxon>Pseudomonadati</taxon>
        <taxon>Pseudomonadota</taxon>
        <taxon>Alphaproteobacteria</taxon>
        <taxon>Hyphomicrobiales</taxon>
        <taxon>Phyllobacteriaceae</taxon>
        <taxon>Mesorhizobium</taxon>
    </lineage>
</organism>